<dbReference type="Proteomes" id="UP001627284">
    <property type="component" value="Unassembled WGS sequence"/>
</dbReference>
<reference evidence="7 8" key="1">
    <citation type="submission" date="2024-05" db="EMBL/GenBank/DDBJ databases">
        <title>De novo assembly of an allotetraploid wild potato.</title>
        <authorList>
            <person name="Hosaka A.J."/>
        </authorList>
    </citation>
    <scope>NUCLEOTIDE SEQUENCE [LARGE SCALE GENOMIC DNA]</scope>
    <source>
        <tissue evidence="7">Young leaves</tissue>
    </source>
</reference>
<dbReference type="SUPFAM" id="SSF51445">
    <property type="entry name" value="(Trans)glycosidases"/>
    <property type="match status" value="1"/>
</dbReference>
<dbReference type="PANTHER" id="PTHR32227">
    <property type="entry name" value="GLUCAN ENDO-1,3-BETA-GLUCOSIDASE BG1-RELATED-RELATED"/>
    <property type="match status" value="1"/>
</dbReference>
<evidence type="ECO:0000313" key="7">
    <source>
        <dbReference type="EMBL" id="KAL3328283.1"/>
    </source>
</evidence>
<dbReference type="AlphaFoldDB" id="A0ABD2R918"/>
<evidence type="ECO:0008006" key="9">
    <source>
        <dbReference type="Google" id="ProtNLM"/>
    </source>
</evidence>
<comment type="caution">
    <text evidence="7">The sequence shown here is derived from an EMBL/GenBank/DDBJ whole genome shotgun (WGS) entry which is preliminary data.</text>
</comment>
<evidence type="ECO:0000256" key="6">
    <source>
        <dbReference type="SAM" id="SignalP"/>
    </source>
</evidence>
<dbReference type="GO" id="GO:0016798">
    <property type="term" value="F:hydrolase activity, acting on glycosyl bonds"/>
    <property type="evidence" value="ECO:0007669"/>
    <property type="project" value="UniProtKB-KW"/>
</dbReference>
<name>A0ABD2R918_9SOLN</name>
<keyword evidence="6" id="KW-0732">Signal</keyword>
<feature type="chain" id="PRO_5044814064" description="Glucan endo-1,3-beta-D-glucosidase" evidence="6">
    <location>
        <begin position="24"/>
        <end position="245"/>
    </location>
</feature>
<proteinExistence type="inferred from homology"/>
<dbReference type="InterPro" id="IPR044965">
    <property type="entry name" value="Glyco_hydro_17_plant"/>
</dbReference>
<organism evidence="7 8">
    <name type="scientific">Solanum stoloniferum</name>
    <dbReference type="NCBI Taxonomy" id="62892"/>
    <lineage>
        <taxon>Eukaryota</taxon>
        <taxon>Viridiplantae</taxon>
        <taxon>Streptophyta</taxon>
        <taxon>Embryophyta</taxon>
        <taxon>Tracheophyta</taxon>
        <taxon>Spermatophyta</taxon>
        <taxon>Magnoliopsida</taxon>
        <taxon>eudicotyledons</taxon>
        <taxon>Gunneridae</taxon>
        <taxon>Pentapetalae</taxon>
        <taxon>asterids</taxon>
        <taxon>lamiids</taxon>
        <taxon>Solanales</taxon>
        <taxon>Solanaceae</taxon>
        <taxon>Solanoideae</taxon>
        <taxon>Solaneae</taxon>
        <taxon>Solanum</taxon>
    </lineage>
</organism>
<evidence type="ECO:0000256" key="4">
    <source>
        <dbReference type="ARBA" id="ARBA00023295"/>
    </source>
</evidence>
<keyword evidence="8" id="KW-1185">Reference proteome</keyword>
<dbReference type="GO" id="GO:0006952">
    <property type="term" value="P:defense response"/>
    <property type="evidence" value="ECO:0007669"/>
    <property type="project" value="UniProtKB-KW"/>
</dbReference>
<evidence type="ECO:0000256" key="5">
    <source>
        <dbReference type="RuleBase" id="RU004335"/>
    </source>
</evidence>
<comment type="similarity">
    <text evidence="1 5">Belongs to the glycosyl hydrolase 17 family.</text>
</comment>
<dbReference type="Pfam" id="PF00332">
    <property type="entry name" value="Glyco_hydro_17"/>
    <property type="match status" value="1"/>
</dbReference>
<evidence type="ECO:0000256" key="3">
    <source>
        <dbReference type="ARBA" id="ARBA00022821"/>
    </source>
</evidence>
<accession>A0ABD2R918</accession>
<dbReference type="InterPro" id="IPR017853">
    <property type="entry name" value="GH"/>
</dbReference>
<keyword evidence="2" id="KW-0378">Hydrolase</keyword>
<evidence type="ECO:0000256" key="2">
    <source>
        <dbReference type="ARBA" id="ARBA00022801"/>
    </source>
</evidence>
<sequence length="245" mass="27463">MKMGCLSTLLLLFSLAFASFSSAEISSQVGICYGQLGNNLPIPKNSVDLIKGLKAKRVKIYDTNPQILEALKGTNLQVSVMVPNELINNISTNQTLADQWVKNNAVPFYPHTMIRYLLVGNEILSSPPNLTWFNLVPAIRKIRFSVKKFGLGKIKVGTPLAIDMLESSFPPSNGTFRSDISEKVMIPLLHFLNRTKSFLFIDVYPYFAWAAQPTVINLDYALLDSKNITVSDPGRVCFIRIYWIK</sequence>
<keyword evidence="4" id="KW-0326">Glycosidase</keyword>
<evidence type="ECO:0000256" key="1">
    <source>
        <dbReference type="ARBA" id="ARBA00008773"/>
    </source>
</evidence>
<dbReference type="InterPro" id="IPR000490">
    <property type="entry name" value="Glyco_hydro_17"/>
</dbReference>
<dbReference type="EMBL" id="JBJKTR010000021">
    <property type="protein sequence ID" value="KAL3328283.1"/>
    <property type="molecule type" value="Genomic_DNA"/>
</dbReference>
<protein>
    <recommendedName>
        <fullName evidence="9">Glucan endo-1,3-beta-D-glucosidase</fullName>
    </recommendedName>
</protein>
<feature type="signal peptide" evidence="6">
    <location>
        <begin position="1"/>
        <end position="23"/>
    </location>
</feature>
<keyword evidence="3" id="KW-0611">Plant defense</keyword>
<gene>
    <name evidence="7" type="ORF">AABB24_035756</name>
</gene>
<dbReference type="Gene3D" id="3.20.20.80">
    <property type="entry name" value="Glycosidases"/>
    <property type="match status" value="1"/>
</dbReference>
<evidence type="ECO:0000313" key="8">
    <source>
        <dbReference type="Proteomes" id="UP001627284"/>
    </source>
</evidence>